<evidence type="ECO:0000256" key="1">
    <source>
        <dbReference type="SAM" id="MobiDB-lite"/>
    </source>
</evidence>
<feature type="region of interest" description="Disordered" evidence="1">
    <location>
        <begin position="122"/>
        <end position="157"/>
    </location>
</feature>
<feature type="compositionally biased region" description="Low complexity" evidence="1">
    <location>
        <begin position="122"/>
        <end position="146"/>
    </location>
</feature>
<dbReference type="AlphaFoldDB" id="A0AA38PH94"/>
<evidence type="ECO:0008006" key="4">
    <source>
        <dbReference type="Google" id="ProtNLM"/>
    </source>
</evidence>
<reference evidence="2" key="1">
    <citation type="submission" date="2022-08" db="EMBL/GenBank/DDBJ databases">
        <authorList>
            <consortium name="DOE Joint Genome Institute"/>
            <person name="Min B."/>
            <person name="Riley R."/>
            <person name="Sierra-Patev S."/>
            <person name="Naranjo-Ortiz M."/>
            <person name="Looney B."/>
            <person name="Konkel Z."/>
            <person name="Slot J.C."/>
            <person name="Sakamoto Y."/>
            <person name="Steenwyk J.L."/>
            <person name="Rokas A."/>
            <person name="Carro J."/>
            <person name="Camarero S."/>
            <person name="Ferreira P."/>
            <person name="Molpeceres G."/>
            <person name="Ruiz-Duenas F.J."/>
            <person name="Serrano A."/>
            <person name="Henrissat B."/>
            <person name="Drula E."/>
            <person name="Hughes K.W."/>
            <person name="Mata J.L."/>
            <person name="Ishikawa N.K."/>
            <person name="Vargas-Isla R."/>
            <person name="Ushijima S."/>
            <person name="Smith C.A."/>
            <person name="Ahrendt S."/>
            <person name="Andreopoulos W."/>
            <person name="He G."/>
            <person name="Labutti K."/>
            <person name="Lipzen A."/>
            <person name="Ng V."/>
            <person name="Sandor L."/>
            <person name="Barry K."/>
            <person name="Martinez A.T."/>
            <person name="Xiao Y."/>
            <person name="Gibbons J.G."/>
            <person name="Terashima K."/>
            <person name="Hibbett D.S."/>
            <person name="Grigoriev I.V."/>
        </authorList>
    </citation>
    <scope>NUCLEOTIDE SEQUENCE</scope>
    <source>
        <strain evidence="2">TFB9207</strain>
    </source>
</reference>
<keyword evidence="3" id="KW-1185">Reference proteome</keyword>
<dbReference type="EMBL" id="MU805997">
    <property type="protein sequence ID" value="KAJ3842696.1"/>
    <property type="molecule type" value="Genomic_DNA"/>
</dbReference>
<evidence type="ECO:0000313" key="2">
    <source>
        <dbReference type="EMBL" id="KAJ3842696.1"/>
    </source>
</evidence>
<name>A0AA38PH94_9AGAR</name>
<protein>
    <recommendedName>
        <fullName evidence="4">Homeobox domain-containing protein</fullName>
    </recommendedName>
</protein>
<organism evidence="2 3">
    <name type="scientific">Lentinula raphanica</name>
    <dbReference type="NCBI Taxonomy" id="153919"/>
    <lineage>
        <taxon>Eukaryota</taxon>
        <taxon>Fungi</taxon>
        <taxon>Dikarya</taxon>
        <taxon>Basidiomycota</taxon>
        <taxon>Agaricomycotina</taxon>
        <taxon>Agaricomycetes</taxon>
        <taxon>Agaricomycetidae</taxon>
        <taxon>Agaricales</taxon>
        <taxon>Marasmiineae</taxon>
        <taxon>Omphalotaceae</taxon>
        <taxon>Lentinula</taxon>
    </lineage>
</organism>
<sequence>MPSSISSIPLANIDELNKIWDADKRLPSLTSRRDWAMARNLTPTAVNEWWWTKRRRARDRGLPLHCADYHISIGEPPTITGSSCKTEPIDEDVTALEPSRNSSPSNLDDTLSIKLNSLSEASELSSPFSSENSRHTTPQSSSPPTSEQDEFPNNFWPLKTQNSVKMKHYKRLQSYHRFKMQNTVRTTSLLKYNCLQTFTSNEDAEHRENGLAVGVQVEFPVLPPIQPCQTDDFNCSSNRLPSVFASESRSSISLVSLDDKTFTSNGFYLAPTDETDKSQDSDVLIIKTPTIPCNFPLLLESSDSNYLPSTPPDTESLELPLLLECSDTNYLPPLTPSDTESLELPLLLELSDSIYLPPLTPPDTEPLELEDPFGEPPFTLTHRWYSKHADSSDYDAISASDPGTDKNSLEYHAFLKHLDLQWFGGEGWLVHKELYTPL</sequence>
<evidence type="ECO:0000313" key="3">
    <source>
        <dbReference type="Proteomes" id="UP001163846"/>
    </source>
</evidence>
<accession>A0AA38PH94</accession>
<dbReference type="Proteomes" id="UP001163846">
    <property type="component" value="Unassembled WGS sequence"/>
</dbReference>
<comment type="caution">
    <text evidence="2">The sequence shown here is derived from an EMBL/GenBank/DDBJ whole genome shotgun (WGS) entry which is preliminary data.</text>
</comment>
<proteinExistence type="predicted"/>
<gene>
    <name evidence="2" type="ORF">F5878DRAFT_697023</name>
</gene>